<dbReference type="InterPro" id="IPR030960">
    <property type="entry name" value="DHQS/DOIS_N"/>
</dbReference>
<evidence type="ECO:0000256" key="5">
    <source>
        <dbReference type="ARBA" id="ARBA00023239"/>
    </source>
</evidence>
<keyword evidence="4" id="KW-0520">NAD</keyword>
<feature type="domain" description="3-dehydroquinate synthase C-terminal" evidence="8">
    <location>
        <begin position="191"/>
        <end position="335"/>
    </location>
</feature>
<dbReference type="RefSeq" id="WP_176762283.1">
    <property type="nucleotide sequence ID" value="NZ_FMXR01000007.1"/>
</dbReference>
<evidence type="ECO:0000256" key="2">
    <source>
        <dbReference type="ARBA" id="ARBA00001941"/>
    </source>
</evidence>
<proteinExistence type="predicted"/>
<sequence>MEQVTFTEGKMIHFNTYLKPDPTYYFGYNIIGELGKLINEYSYDKVFLVTNEVLHNLYGDKVEQSLKDENINYEVIVIADTEHDKTFTRLEELCELLVKKGITKGSIIVGVGGGCLTNIVGLASAMIYRGIRYIEMPTTFMGVTDSCLSNKQAVNGKQGKNQYGVYYAPIFIFSDTQFLATESMTGRKSAFAEGIKNAFINDESLLNYYEGVLATEIFEDMDILRVTQTAYCVIQSKLEILKQDPSEKLFAMALEYGHTFGHAMEFYSGGKIPHGIAVAKGMAIAAELSHELGYLTQEEVDKHYRLFGECLGLDLRIPQGISVENIMHTILADNKKTVKGVKYVLLKKIGECLNPDGDFQVKVDEATVKKILVKHNSVIDQKLGKGSEIAC</sequence>
<evidence type="ECO:0000256" key="1">
    <source>
        <dbReference type="ARBA" id="ARBA00001911"/>
    </source>
</evidence>
<name>A0A1G6AUB5_EUBOX</name>
<evidence type="ECO:0000256" key="6">
    <source>
        <dbReference type="ARBA" id="ARBA00023285"/>
    </source>
</evidence>
<keyword evidence="10" id="KW-1185">Reference proteome</keyword>
<dbReference type="InterPro" id="IPR030963">
    <property type="entry name" value="DHQ_synth_fam"/>
</dbReference>
<dbReference type="EMBL" id="FMXR01000007">
    <property type="protein sequence ID" value="SDB11813.1"/>
    <property type="molecule type" value="Genomic_DNA"/>
</dbReference>
<dbReference type="CDD" id="cd08197">
    <property type="entry name" value="DOIS"/>
    <property type="match status" value="1"/>
</dbReference>
<dbReference type="AlphaFoldDB" id="A0A1G6AUB5"/>
<dbReference type="STRING" id="1732.SAMN02910417_00882"/>
<dbReference type="Pfam" id="PF24621">
    <property type="entry name" value="DHQS_C"/>
    <property type="match status" value="1"/>
</dbReference>
<organism evidence="9 10">
    <name type="scientific">Eubacterium oxidoreducens</name>
    <dbReference type="NCBI Taxonomy" id="1732"/>
    <lineage>
        <taxon>Bacteria</taxon>
        <taxon>Bacillati</taxon>
        <taxon>Bacillota</taxon>
        <taxon>Clostridia</taxon>
        <taxon>Eubacteriales</taxon>
        <taxon>Eubacteriaceae</taxon>
        <taxon>Eubacterium</taxon>
    </lineage>
</organism>
<dbReference type="Gene3D" id="3.40.50.1970">
    <property type="match status" value="1"/>
</dbReference>
<dbReference type="InterPro" id="IPR056179">
    <property type="entry name" value="DHQS_C"/>
</dbReference>
<dbReference type="SUPFAM" id="SSF56796">
    <property type="entry name" value="Dehydroquinate synthase-like"/>
    <property type="match status" value="1"/>
</dbReference>
<evidence type="ECO:0000259" key="8">
    <source>
        <dbReference type="Pfam" id="PF24621"/>
    </source>
</evidence>
<evidence type="ECO:0000313" key="10">
    <source>
        <dbReference type="Proteomes" id="UP000199228"/>
    </source>
</evidence>
<dbReference type="GO" id="GO:0003856">
    <property type="term" value="F:3-dehydroquinate synthase activity"/>
    <property type="evidence" value="ECO:0007669"/>
    <property type="project" value="TreeGrafter"/>
</dbReference>
<comment type="cofactor">
    <cofactor evidence="2">
        <name>Co(2+)</name>
        <dbReference type="ChEBI" id="CHEBI:48828"/>
    </cofactor>
</comment>
<feature type="domain" description="3-dehydroquinate synthase N-terminal" evidence="7">
    <location>
        <begin position="76"/>
        <end position="183"/>
    </location>
</feature>
<comment type="cofactor">
    <cofactor evidence="1">
        <name>NAD(+)</name>
        <dbReference type="ChEBI" id="CHEBI:57540"/>
    </cofactor>
</comment>
<dbReference type="GO" id="GO:0009073">
    <property type="term" value="P:aromatic amino acid family biosynthetic process"/>
    <property type="evidence" value="ECO:0007669"/>
    <property type="project" value="InterPro"/>
</dbReference>
<accession>A0A1G6AUB5</accession>
<dbReference type="PIRSF" id="PIRSF001455">
    <property type="entry name" value="DHQ_synth"/>
    <property type="match status" value="1"/>
</dbReference>
<dbReference type="Proteomes" id="UP000199228">
    <property type="component" value="Unassembled WGS sequence"/>
</dbReference>
<keyword evidence="6" id="KW-0170">Cobalt</keyword>
<keyword evidence="5" id="KW-0456">Lyase</keyword>
<dbReference type="PANTHER" id="PTHR43622">
    <property type="entry name" value="3-DEHYDROQUINATE SYNTHASE"/>
    <property type="match status" value="1"/>
</dbReference>
<evidence type="ECO:0000259" key="7">
    <source>
        <dbReference type="Pfam" id="PF01761"/>
    </source>
</evidence>
<dbReference type="GO" id="GO:0046872">
    <property type="term" value="F:metal ion binding"/>
    <property type="evidence" value="ECO:0007669"/>
    <property type="project" value="UniProtKB-KW"/>
</dbReference>
<dbReference type="InterPro" id="IPR050071">
    <property type="entry name" value="Dehydroquinate_synthase"/>
</dbReference>
<keyword evidence="3" id="KW-0479">Metal-binding</keyword>
<protein>
    <submittedName>
        <fullName evidence="9">3-dehydroquinate synthase</fullName>
    </submittedName>
</protein>
<dbReference type="Gene3D" id="1.20.1090.10">
    <property type="entry name" value="Dehydroquinate synthase-like - alpha domain"/>
    <property type="match status" value="1"/>
</dbReference>
<dbReference type="PANTHER" id="PTHR43622:SF1">
    <property type="entry name" value="3-DEHYDROQUINATE SYNTHASE"/>
    <property type="match status" value="1"/>
</dbReference>
<dbReference type="Pfam" id="PF01761">
    <property type="entry name" value="DHQ_synthase"/>
    <property type="match status" value="1"/>
</dbReference>
<evidence type="ECO:0000256" key="3">
    <source>
        <dbReference type="ARBA" id="ARBA00022723"/>
    </source>
</evidence>
<gene>
    <name evidence="9" type="ORF">SAMN02910417_00882</name>
</gene>
<evidence type="ECO:0000256" key="4">
    <source>
        <dbReference type="ARBA" id="ARBA00023027"/>
    </source>
</evidence>
<evidence type="ECO:0000313" key="9">
    <source>
        <dbReference type="EMBL" id="SDB11813.1"/>
    </source>
</evidence>
<reference evidence="9 10" key="1">
    <citation type="submission" date="2016-10" db="EMBL/GenBank/DDBJ databases">
        <authorList>
            <person name="de Groot N.N."/>
        </authorList>
    </citation>
    <scope>NUCLEOTIDE SEQUENCE [LARGE SCALE GENOMIC DNA]</scope>
    <source>
        <strain evidence="9 10">DSM 3217</strain>
    </source>
</reference>